<evidence type="ECO:0000313" key="1">
    <source>
        <dbReference type="EMBL" id="MCW3788902.1"/>
    </source>
</evidence>
<comment type="caution">
    <text evidence="1">The sequence shown here is derived from an EMBL/GenBank/DDBJ whole genome shotgun (WGS) entry which is preliminary data.</text>
</comment>
<dbReference type="EMBL" id="JAPDPJ010000070">
    <property type="protein sequence ID" value="MCW3788902.1"/>
    <property type="molecule type" value="Genomic_DNA"/>
</dbReference>
<keyword evidence="2" id="KW-1185">Reference proteome</keyword>
<reference evidence="1" key="1">
    <citation type="submission" date="2022-10" db="EMBL/GenBank/DDBJ databases">
        <authorList>
            <person name="Yu W.X."/>
        </authorList>
    </citation>
    <scope>NUCLEOTIDE SEQUENCE</scope>
    <source>
        <strain evidence="1">AAT</strain>
    </source>
</reference>
<accession>A0AAE3M8G3</accession>
<dbReference type="RefSeq" id="WP_301192458.1">
    <property type="nucleotide sequence ID" value="NZ_JAPDPJ010000070.1"/>
</dbReference>
<name>A0AAE3M8G3_9BACT</name>
<dbReference type="AlphaFoldDB" id="A0AAE3M8G3"/>
<proteinExistence type="predicted"/>
<gene>
    <name evidence="1" type="ORF">OM075_20705</name>
</gene>
<sequence length="85" mass="10284">MRDFSNRLIISINKNREFKDVINPISGTLLIRKEKYVEFAWNLLPQEYESMIYNPRHGLTSDNMQREIIEVINEDWYVMRTGLFE</sequence>
<dbReference type="Proteomes" id="UP001209229">
    <property type="component" value="Unassembled WGS sequence"/>
</dbReference>
<protein>
    <submittedName>
        <fullName evidence="1">Uncharacterized protein</fullName>
    </submittedName>
</protein>
<evidence type="ECO:0000313" key="2">
    <source>
        <dbReference type="Proteomes" id="UP001209229"/>
    </source>
</evidence>
<organism evidence="1 2">
    <name type="scientific">Plebeiibacterium sediminum</name>
    <dbReference type="NCBI Taxonomy" id="2992112"/>
    <lineage>
        <taxon>Bacteria</taxon>
        <taxon>Pseudomonadati</taxon>
        <taxon>Bacteroidota</taxon>
        <taxon>Bacteroidia</taxon>
        <taxon>Marinilabiliales</taxon>
        <taxon>Marinilabiliaceae</taxon>
        <taxon>Plebeiibacterium</taxon>
    </lineage>
</organism>